<proteinExistence type="predicted"/>
<evidence type="ECO:0000259" key="4">
    <source>
        <dbReference type="SMART" id="SM00892"/>
    </source>
</evidence>
<dbReference type="InterPro" id="IPR044925">
    <property type="entry name" value="His-Me_finger_sf"/>
</dbReference>
<dbReference type="InterPro" id="IPR001604">
    <property type="entry name" value="Endo_G_ENPP1-like_dom"/>
</dbReference>
<dbReference type="Pfam" id="PF01223">
    <property type="entry name" value="Endonuclease_NS"/>
    <property type="match status" value="1"/>
</dbReference>
<reference evidence="6" key="1">
    <citation type="submission" date="2015-10" db="EMBL/GenBank/DDBJ databases">
        <title>Genome of Paenibacillus bovis sp. nov.</title>
        <authorList>
            <person name="Wu Z."/>
            <person name="Gao C."/>
            <person name="Liu Z."/>
            <person name="Zheng H."/>
        </authorList>
    </citation>
    <scope>NUCLEOTIDE SEQUENCE [LARGE SCALE GENOMIC DNA]</scope>
    <source>
        <strain evidence="6">BD3526</strain>
    </source>
</reference>
<dbReference type="KEGG" id="pbv:AR543_16800"/>
<dbReference type="EMBL" id="CP013023">
    <property type="protein sequence ID" value="ANF97502.1"/>
    <property type="molecule type" value="Genomic_DNA"/>
</dbReference>
<protein>
    <submittedName>
        <fullName evidence="5">Endonuclease</fullName>
    </submittedName>
</protein>
<dbReference type="RefSeq" id="WP_060535606.1">
    <property type="nucleotide sequence ID" value="NZ_CP013023.1"/>
</dbReference>
<feature type="binding site" evidence="2">
    <location>
        <position position="161"/>
    </location>
    <ligand>
        <name>Mg(2+)</name>
        <dbReference type="ChEBI" id="CHEBI:18420"/>
        <note>catalytic</note>
    </ligand>
</feature>
<dbReference type="SUPFAM" id="SSF54060">
    <property type="entry name" value="His-Me finger endonucleases"/>
    <property type="match status" value="1"/>
</dbReference>
<dbReference type="PANTHER" id="PTHR13966">
    <property type="entry name" value="ENDONUCLEASE RELATED"/>
    <property type="match status" value="1"/>
</dbReference>
<dbReference type="InterPro" id="IPR044929">
    <property type="entry name" value="DNA/RNA_non-sp_Endonuclease_sf"/>
</dbReference>
<dbReference type="OrthoDB" id="9770276at2"/>
<evidence type="ECO:0000313" key="6">
    <source>
        <dbReference type="Proteomes" id="UP000078148"/>
    </source>
</evidence>
<dbReference type="AlphaFoldDB" id="A0A172ZJC9"/>
<reference evidence="5 6" key="2">
    <citation type="journal article" date="2016" name="Int. J. Syst. Evol. Microbiol.">
        <title>Paenibacillus bovis sp. nov., isolated from raw yak (Bos grunniens) milk.</title>
        <authorList>
            <person name="Gao C."/>
            <person name="Han J."/>
            <person name="Liu Z."/>
            <person name="Xu X."/>
            <person name="Hang F."/>
            <person name="Wu Z."/>
        </authorList>
    </citation>
    <scope>NUCLEOTIDE SEQUENCE [LARGE SCALE GENOMIC DNA]</scope>
    <source>
        <strain evidence="5 6">BD3526</strain>
    </source>
</reference>
<evidence type="ECO:0000259" key="3">
    <source>
        <dbReference type="SMART" id="SM00477"/>
    </source>
</evidence>
<dbReference type="CDD" id="cd00091">
    <property type="entry name" value="NUC"/>
    <property type="match status" value="1"/>
</dbReference>
<organism evidence="5 6">
    <name type="scientific">Paenibacillus bovis</name>
    <dbReference type="NCBI Taxonomy" id="1616788"/>
    <lineage>
        <taxon>Bacteria</taxon>
        <taxon>Bacillati</taxon>
        <taxon>Bacillota</taxon>
        <taxon>Bacilli</taxon>
        <taxon>Bacillales</taxon>
        <taxon>Paenibacillaceae</taxon>
        <taxon>Paenibacillus</taxon>
    </lineage>
</organism>
<evidence type="ECO:0000256" key="2">
    <source>
        <dbReference type="PIRSR" id="PIRSR640255-2"/>
    </source>
</evidence>
<dbReference type="GO" id="GO:0003676">
    <property type="term" value="F:nucleic acid binding"/>
    <property type="evidence" value="ECO:0007669"/>
    <property type="project" value="InterPro"/>
</dbReference>
<dbReference type="InterPro" id="IPR040255">
    <property type="entry name" value="Non-specific_endonuclease"/>
</dbReference>
<evidence type="ECO:0000313" key="5">
    <source>
        <dbReference type="EMBL" id="ANF97502.1"/>
    </source>
</evidence>
<dbReference type="GO" id="GO:0046872">
    <property type="term" value="F:metal ion binding"/>
    <property type="evidence" value="ECO:0007669"/>
    <property type="project" value="UniProtKB-KW"/>
</dbReference>
<feature type="domain" description="DNA/RNA non-specific endonuclease/pyrophosphatase/phosphodiesterase" evidence="4">
    <location>
        <begin position="65"/>
        <end position="270"/>
    </location>
</feature>
<dbReference type="STRING" id="1616788.AR543_16800"/>
<accession>A0A172ZJC9</accession>
<dbReference type="GO" id="GO:0004519">
    <property type="term" value="F:endonuclease activity"/>
    <property type="evidence" value="ECO:0007669"/>
    <property type="project" value="UniProtKB-KW"/>
</dbReference>
<keyword evidence="5" id="KW-0378">Hydrolase</keyword>
<sequence>MAPQDERYADEKIRVGEAMGMDWYEQADGYDSKFLGEQYEIPHPGLSAELIKDIAPLHNSSIILDYTHFSIVMSRSRRLAIYTVVNIDGSQLQDAGRSDKWRYDSRMDEQYQSGDEIYRDNDLDRGHLVRRRDPIWGKDADRANVDTFHFTNCAPQHKDLNQDTWLGLEDYILEHARSNKRKATIFTGPVFRDSDIAYRGIQLPEEYWKVAAIVKDNGQLSVTAYLISQKGLLRTMQTEDELGPYKTYQVKVAHIEELTGLDFRHLREHDAYPAEAVATSMTIESVQDIHI</sequence>
<dbReference type="SMART" id="SM00477">
    <property type="entry name" value="NUC"/>
    <property type="match status" value="1"/>
</dbReference>
<dbReference type="SMART" id="SM00892">
    <property type="entry name" value="Endonuclease_NS"/>
    <property type="match status" value="1"/>
</dbReference>
<evidence type="ECO:0000256" key="1">
    <source>
        <dbReference type="PIRSR" id="PIRSR640255-1"/>
    </source>
</evidence>
<keyword evidence="6" id="KW-1185">Reference proteome</keyword>
<feature type="active site" description="Proton acceptor" evidence="1">
    <location>
        <position position="127"/>
    </location>
</feature>
<dbReference type="PANTHER" id="PTHR13966:SF5">
    <property type="entry name" value="ENDONUCLEASE G, MITOCHONDRIAL"/>
    <property type="match status" value="1"/>
</dbReference>
<keyword evidence="2" id="KW-0479">Metal-binding</keyword>
<dbReference type="Proteomes" id="UP000078148">
    <property type="component" value="Chromosome"/>
</dbReference>
<dbReference type="InterPro" id="IPR020821">
    <property type="entry name" value="ENPP1-3/EXOG-like_nuc-like"/>
</dbReference>
<feature type="domain" description="ENPP1-3/EXOG-like endonuclease/phosphodiesterase" evidence="3">
    <location>
        <begin position="66"/>
        <end position="269"/>
    </location>
</feature>
<keyword evidence="5" id="KW-0255">Endonuclease</keyword>
<keyword evidence="5" id="KW-0540">Nuclease</keyword>
<dbReference type="Gene3D" id="3.40.570.10">
    <property type="entry name" value="Extracellular Endonuclease, subunit A"/>
    <property type="match status" value="1"/>
</dbReference>
<gene>
    <name evidence="5" type="ORF">AR543_16800</name>
</gene>
<name>A0A172ZJC9_9BACL</name>
<dbReference type="GO" id="GO:0016787">
    <property type="term" value="F:hydrolase activity"/>
    <property type="evidence" value="ECO:0007669"/>
    <property type="project" value="InterPro"/>
</dbReference>